<protein>
    <submittedName>
        <fullName evidence="2">Uncharacterized protein</fullName>
    </submittedName>
</protein>
<feature type="region of interest" description="Disordered" evidence="1">
    <location>
        <begin position="60"/>
        <end position="89"/>
    </location>
</feature>
<dbReference type="EMBL" id="BMVU01000008">
    <property type="protein sequence ID" value="GGX69591.1"/>
    <property type="molecule type" value="Genomic_DNA"/>
</dbReference>
<dbReference type="Proteomes" id="UP000619244">
    <property type="component" value="Unassembled WGS sequence"/>
</dbReference>
<name>A0A918NIB6_9ACTN</name>
<comment type="caution">
    <text evidence="2">The sequence shown here is derived from an EMBL/GenBank/DDBJ whole genome shotgun (WGS) entry which is preliminary data.</text>
</comment>
<reference evidence="2" key="2">
    <citation type="submission" date="2020-09" db="EMBL/GenBank/DDBJ databases">
        <authorList>
            <person name="Sun Q."/>
            <person name="Ohkuma M."/>
        </authorList>
    </citation>
    <scope>NUCLEOTIDE SEQUENCE</scope>
    <source>
        <strain evidence="2">JCM 4790</strain>
    </source>
</reference>
<proteinExistence type="predicted"/>
<reference evidence="2" key="1">
    <citation type="journal article" date="2014" name="Int. J. Syst. Evol. Microbiol.">
        <title>Complete genome sequence of Corynebacterium casei LMG S-19264T (=DSM 44701T), isolated from a smear-ripened cheese.</title>
        <authorList>
            <consortium name="US DOE Joint Genome Institute (JGI-PGF)"/>
            <person name="Walter F."/>
            <person name="Albersmeier A."/>
            <person name="Kalinowski J."/>
            <person name="Ruckert C."/>
        </authorList>
    </citation>
    <scope>NUCLEOTIDE SEQUENCE</scope>
    <source>
        <strain evidence="2">JCM 4790</strain>
    </source>
</reference>
<keyword evidence="3" id="KW-1185">Reference proteome</keyword>
<evidence type="ECO:0000313" key="3">
    <source>
        <dbReference type="Proteomes" id="UP000619244"/>
    </source>
</evidence>
<accession>A0A918NIB6</accession>
<gene>
    <name evidence="2" type="ORF">GCM10010358_25110</name>
</gene>
<dbReference type="AlphaFoldDB" id="A0A918NIB6"/>
<sequence>MPLRSALTDSMTSADNLEHIMLTEGFASGVISRVAHRARSPPGMSRTRLIEPPAVIGCRGAPARRPGGGPALTQPRATAIAPDSRSPAS</sequence>
<organism evidence="2 3">
    <name type="scientific">Streptomyces minutiscleroticus</name>
    <dbReference type="NCBI Taxonomy" id="68238"/>
    <lineage>
        <taxon>Bacteria</taxon>
        <taxon>Bacillati</taxon>
        <taxon>Actinomycetota</taxon>
        <taxon>Actinomycetes</taxon>
        <taxon>Kitasatosporales</taxon>
        <taxon>Streptomycetaceae</taxon>
        <taxon>Streptomyces</taxon>
    </lineage>
</organism>
<evidence type="ECO:0000313" key="2">
    <source>
        <dbReference type="EMBL" id="GGX69591.1"/>
    </source>
</evidence>
<evidence type="ECO:0000256" key="1">
    <source>
        <dbReference type="SAM" id="MobiDB-lite"/>
    </source>
</evidence>